<sequence>MPADTFFDLKAQFLQSGTSPLIEDIRIDFLEINPGDYKAKYVHIRRGEFTSLLHFNRADLGIGILFEDCNFLEGLHLEAVVVKHFDDTLWPENTSILFKNCTFHGRVEIDGCSLRQALVFYGCKFTKELTVRKSHTSHEGIRLEKCTLEDHLRISECQSQGDIHLISSNLQRAVVIEYCSAENLMFSGSNVFSMGLELDYNIARMNIIFLDGLIRGEVHFTAVETTKGGLRLFGSQFEKGFFIDYSTRGAAFQQGIYQYSIDSCKFFSGLFIKGTQGDKRRVSPVRMIIIELTPNLSGNINFSDLDVGKVFMQGYNNSANISFTNVAVNELTICETTNQGGIIFSGLRASRLQWQDDQEPILTRSSAIVMSNTNLGKALFFQCNFSSFDLIDLHNVILTDISSSNVTWFSPLQLENRRITTNKLELKKAKKQRKHYEIEYARNNLYRAFSSVREVYRQLKFASQKQGDMPLSLEFQRHEMHYYKQAVAVQRPRQWSEYLILWSSGSNNYGQSWLRALTGLLVFSALSYIPVGFYASSKLDYTHFATSWNDLPVNLKVLWDNIVMWVVLLNPTHRIKDLSDNIDDFPSIIYAFDLLSRIVVSYFIFQMVSAFRKFSK</sequence>
<dbReference type="AlphaFoldDB" id="A0A1G7AT76"/>
<organism evidence="1 2">
    <name type="scientific">Pedobacter soli</name>
    <dbReference type="NCBI Taxonomy" id="390242"/>
    <lineage>
        <taxon>Bacteria</taxon>
        <taxon>Pseudomonadati</taxon>
        <taxon>Bacteroidota</taxon>
        <taxon>Sphingobacteriia</taxon>
        <taxon>Sphingobacteriales</taxon>
        <taxon>Sphingobacteriaceae</taxon>
        <taxon>Pedobacter</taxon>
    </lineage>
</organism>
<reference evidence="2" key="1">
    <citation type="submission" date="2016-10" db="EMBL/GenBank/DDBJ databases">
        <authorList>
            <person name="Varghese N."/>
            <person name="Submissions S."/>
        </authorList>
    </citation>
    <scope>NUCLEOTIDE SEQUENCE [LARGE SCALE GENOMIC DNA]</scope>
    <source>
        <strain evidence="2">DSM 18609</strain>
    </source>
</reference>
<evidence type="ECO:0008006" key="3">
    <source>
        <dbReference type="Google" id="ProtNLM"/>
    </source>
</evidence>
<proteinExistence type="predicted"/>
<dbReference type="EMBL" id="FMZH01000013">
    <property type="protein sequence ID" value="SDE17747.1"/>
    <property type="molecule type" value="Genomic_DNA"/>
</dbReference>
<accession>A0A1G7AT76</accession>
<dbReference type="Proteomes" id="UP000199455">
    <property type="component" value="Unassembled WGS sequence"/>
</dbReference>
<gene>
    <name evidence="1" type="ORF">SAMN04488024_11338</name>
</gene>
<keyword evidence="2" id="KW-1185">Reference proteome</keyword>
<evidence type="ECO:0000313" key="1">
    <source>
        <dbReference type="EMBL" id="SDE17747.1"/>
    </source>
</evidence>
<evidence type="ECO:0000313" key="2">
    <source>
        <dbReference type="Proteomes" id="UP000199455"/>
    </source>
</evidence>
<name>A0A1G7AT76_9SPHI</name>
<protein>
    <recommendedName>
        <fullName evidence="3">Pentapeptide repeat-containing protein</fullName>
    </recommendedName>
</protein>
<dbReference type="STRING" id="390242.SAMN04488024_11338"/>
<dbReference type="RefSeq" id="WP_090772211.1">
    <property type="nucleotide sequence ID" value="NZ_FMZH01000013.1"/>
</dbReference>